<dbReference type="EMBL" id="JAVIKH010000001">
    <property type="protein sequence ID" value="MDX8335071.1"/>
    <property type="molecule type" value="Genomic_DNA"/>
</dbReference>
<dbReference type="RefSeq" id="WP_320312482.1">
    <property type="nucleotide sequence ID" value="NZ_JAVIKH010000001.1"/>
</dbReference>
<dbReference type="Proteomes" id="UP001279681">
    <property type="component" value="Unassembled WGS sequence"/>
</dbReference>
<proteinExistence type="predicted"/>
<accession>A0ABU4W6B5</accession>
<keyword evidence="2" id="KW-1185">Reference proteome</keyword>
<comment type="caution">
    <text evidence="1">The sequence shown here is derived from an EMBL/GenBank/DDBJ whole genome shotgun (WGS) entry which is preliminary data.</text>
</comment>
<name>A0ABU4W6B5_9FUSO</name>
<gene>
    <name evidence="1" type="ORF">RFV38_00915</name>
</gene>
<evidence type="ECO:0000313" key="2">
    <source>
        <dbReference type="Proteomes" id="UP001279681"/>
    </source>
</evidence>
<sequence length="79" mass="9353">MLHFMHDYEFLGLAKKNFTDDYGNEMCQLYYIYKCKKCHKIRIREFMVSKADESDGIPTVLGLYRNALDCDIFKAIEIS</sequence>
<evidence type="ECO:0000313" key="1">
    <source>
        <dbReference type="EMBL" id="MDX8335071.1"/>
    </source>
</evidence>
<protein>
    <submittedName>
        <fullName evidence="1">Uncharacterized protein</fullName>
    </submittedName>
</protein>
<reference evidence="2" key="1">
    <citation type="submission" date="2023-07" db="EMBL/GenBank/DDBJ databases">
        <authorList>
            <person name="Colorado M.A."/>
            <person name="Villamil L.M."/>
            <person name="Melo J.F."/>
            <person name="Rodriguez J.A."/>
            <person name="Ruiz R.Y."/>
        </authorList>
    </citation>
    <scope>NUCLEOTIDE SEQUENCE [LARGE SCALE GENOMIC DNA]</scope>
    <source>
        <strain evidence="2">C33</strain>
    </source>
</reference>
<organism evidence="1 2">
    <name type="scientific">Candidatus Cetobacterium colombiensis</name>
    <dbReference type="NCBI Taxonomy" id="3073100"/>
    <lineage>
        <taxon>Bacteria</taxon>
        <taxon>Fusobacteriati</taxon>
        <taxon>Fusobacteriota</taxon>
        <taxon>Fusobacteriia</taxon>
        <taxon>Fusobacteriales</taxon>
        <taxon>Fusobacteriaceae</taxon>
        <taxon>Cetobacterium</taxon>
    </lineage>
</organism>